<sequence length="130" mass="14663">MKNIFIYSITLIISFLLSGCVIKQKQEPTSPHEKIEVLTPQTETKSSKEFSSSKQANCHVIVGSFKEPQNAQKRVKELESKGFHAEIMKVQVNGTTWYRVNTGSYPEHSQCQDLLNHIESAGFDGFIADE</sequence>
<protein>
    <submittedName>
        <fullName evidence="2">Sporulation related domain-containing protein</fullName>
    </submittedName>
</protein>
<dbReference type="STRING" id="46223.SAMN05421852_102329"/>
<proteinExistence type="predicted"/>
<dbReference type="Gene3D" id="3.30.70.1070">
    <property type="entry name" value="Sporulation related repeat"/>
    <property type="match status" value="1"/>
</dbReference>
<dbReference type="SUPFAM" id="SSF110997">
    <property type="entry name" value="Sporulation related repeat"/>
    <property type="match status" value="1"/>
</dbReference>
<reference evidence="2 3" key="1">
    <citation type="submission" date="2016-10" db="EMBL/GenBank/DDBJ databases">
        <authorList>
            <person name="de Groot N.N."/>
        </authorList>
    </citation>
    <scope>NUCLEOTIDE SEQUENCE [LARGE SCALE GENOMIC DNA]</scope>
    <source>
        <strain evidence="2 3">DSM 44778</strain>
    </source>
</reference>
<dbReference type="RefSeq" id="WP_175482279.1">
    <property type="nucleotide sequence ID" value="NZ_FORR01000002.1"/>
</dbReference>
<evidence type="ECO:0000313" key="3">
    <source>
        <dbReference type="Proteomes" id="UP000199545"/>
    </source>
</evidence>
<accession>A0A1I3LVH3</accession>
<dbReference type="PROSITE" id="PS51257">
    <property type="entry name" value="PROKAR_LIPOPROTEIN"/>
    <property type="match status" value="1"/>
</dbReference>
<evidence type="ECO:0000259" key="1">
    <source>
        <dbReference type="PROSITE" id="PS51724"/>
    </source>
</evidence>
<dbReference type="Pfam" id="PF05036">
    <property type="entry name" value="SPOR"/>
    <property type="match status" value="1"/>
</dbReference>
<dbReference type="InterPro" id="IPR036680">
    <property type="entry name" value="SPOR-like_sf"/>
</dbReference>
<dbReference type="PROSITE" id="PS51724">
    <property type="entry name" value="SPOR"/>
    <property type="match status" value="1"/>
</dbReference>
<dbReference type="GO" id="GO:0042834">
    <property type="term" value="F:peptidoglycan binding"/>
    <property type="evidence" value="ECO:0007669"/>
    <property type="project" value="InterPro"/>
</dbReference>
<dbReference type="Proteomes" id="UP000199545">
    <property type="component" value="Unassembled WGS sequence"/>
</dbReference>
<name>A0A1I3LVH3_9BACL</name>
<keyword evidence="3" id="KW-1185">Reference proteome</keyword>
<evidence type="ECO:0000313" key="2">
    <source>
        <dbReference type="EMBL" id="SFI88456.1"/>
    </source>
</evidence>
<dbReference type="EMBL" id="FORR01000002">
    <property type="protein sequence ID" value="SFI88456.1"/>
    <property type="molecule type" value="Genomic_DNA"/>
</dbReference>
<dbReference type="InterPro" id="IPR007730">
    <property type="entry name" value="SPOR-like_dom"/>
</dbReference>
<gene>
    <name evidence="2" type="ORF">SAMN05421852_102329</name>
</gene>
<dbReference type="AlphaFoldDB" id="A0A1I3LVH3"/>
<organism evidence="2 3">
    <name type="scientific">Thermoflavimicrobium dichotomicum</name>
    <dbReference type="NCBI Taxonomy" id="46223"/>
    <lineage>
        <taxon>Bacteria</taxon>
        <taxon>Bacillati</taxon>
        <taxon>Bacillota</taxon>
        <taxon>Bacilli</taxon>
        <taxon>Bacillales</taxon>
        <taxon>Thermoactinomycetaceae</taxon>
        <taxon>Thermoflavimicrobium</taxon>
    </lineage>
</organism>
<feature type="domain" description="SPOR" evidence="1">
    <location>
        <begin position="52"/>
        <end position="130"/>
    </location>
</feature>